<dbReference type="InterPro" id="IPR050879">
    <property type="entry name" value="Acyltransferase_3"/>
</dbReference>
<gene>
    <name evidence="3" type="ORF">FOA19_01500</name>
</gene>
<keyword evidence="1" id="KW-0812">Transmembrane</keyword>
<keyword evidence="1" id="KW-0472">Membrane</keyword>
<feature type="transmembrane region" description="Helical" evidence="1">
    <location>
        <begin position="275"/>
        <end position="298"/>
    </location>
</feature>
<dbReference type="EMBL" id="VKKY01000001">
    <property type="protein sequence ID" value="KAA3439388.1"/>
    <property type="molecule type" value="Genomic_DNA"/>
</dbReference>
<sequence>MLESTVQPPLRKSKNIFFENINGLRFVGFLLVYIPHAFPYLLTDSKIKSVILNFILDSVFKQGNGVSLFFVISGFFVTLKLLKELDKTASINLKRFYLYRITRIWPLYFAFLFFSFVVYPYAVSIYQHPTNYCSRPTLYFLFLSNFDVIRIAHTCKGYHVPFTLITWSVGVQEQFYFLFPFFFKWLPKKALPLLLGFVVMASIIFKIIYIEDEVKVYYHTISISADIAMGALGAYFIYTKPSFRYSFNRMSPQTFYMLVGLGMLFFLTQSLFNNFIYAIILRKLLLTSFYTLVILILTHHPKGKSFSFKPAFINFWGTYTYGLYFFHLIFLTLIDVILRIFGIDTNNVPVILAIGLLALLFSMAGSYISFHYFESKFLKLRSLFLKK</sequence>
<protein>
    <submittedName>
        <fullName evidence="3">Acyltransferase</fullName>
    </submittedName>
</protein>
<feature type="transmembrane region" description="Helical" evidence="1">
    <location>
        <begin position="348"/>
        <end position="373"/>
    </location>
</feature>
<keyword evidence="3" id="KW-0012">Acyltransferase</keyword>
<dbReference type="GO" id="GO:0009103">
    <property type="term" value="P:lipopolysaccharide biosynthetic process"/>
    <property type="evidence" value="ECO:0007669"/>
    <property type="project" value="TreeGrafter"/>
</dbReference>
<keyword evidence="3" id="KW-0808">Transferase</keyword>
<dbReference type="Pfam" id="PF01757">
    <property type="entry name" value="Acyl_transf_3"/>
    <property type="match status" value="1"/>
</dbReference>
<dbReference type="GO" id="GO:0016747">
    <property type="term" value="F:acyltransferase activity, transferring groups other than amino-acyl groups"/>
    <property type="evidence" value="ECO:0007669"/>
    <property type="project" value="InterPro"/>
</dbReference>
<dbReference type="AlphaFoldDB" id="A0A5B6TSD9"/>
<dbReference type="PANTHER" id="PTHR23028:SF53">
    <property type="entry name" value="ACYL_TRANSF_3 DOMAIN-CONTAINING PROTEIN"/>
    <property type="match status" value="1"/>
</dbReference>
<feature type="transmembrane region" description="Helical" evidence="1">
    <location>
        <begin position="21"/>
        <end position="42"/>
    </location>
</feature>
<feature type="transmembrane region" description="Helical" evidence="1">
    <location>
        <begin position="319"/>
        <end position="342"/>
    </location>
</feature>
<evidence type="ECO:0000313" key="4">
    <source>
        <dbReference type="Proteomes" id="UP000324133"/>
    </source>
</evidence>
<evidence type="ECO:0000259" key="2">
    <source>
        <dbReference type="Pfam" id="PF01757"/>
    </source>
</evidence>
<dbReference type="Proteomes" id="UP000324133">
    <property type="component" value="Unassembled WGS sequence"/>
</dbReference>
<organism evidence="3 4">
    <name type="scientific">Rufibacter hautae</name>
    <dbReference type="NCBI Taxonomy" id="2595005"/>
    <lineage>
        <taxon>Bacteria</taxon>
        <taxon>Pseudomonadati</taxon>
        <taxon>Bacteroidota</taxon>
        <taxon>Cytophagia</taxon>
        <taxon>Cytophagales</taxon>
        <taxon>Hymenobacteraceae</taxon>
        <taxon>Rufibacter</taxon>
    </lineage>
</organism>
<dbReference type="GO" id="GO:0016020">
    <property type="term" value="C:membrane"/>
    <property type="evidence" value="ECO:0007669"/>
    <property type="project" value="TreeGrafter"/>
</dbReference>
<evidence type="ECO:0000256" key="1">
    <source>
        <dbReference type="SAM" id="Phobius"/>
    </source>
</evidence>
<proteinExistence type="predicted"/>
<name>A0A5B6TSD9_9BACT</name>
<feature type="transmembrane region" description="Helical" evidence="1">
    <location>
        <begin position="103"/>
        <end position="122"/>
    </location>
</feature>
<dbReference type="InterPro" id="IPR002656">
    <property type="entry name" value="Acyl_transf_3_dom"/>
</dbReference>
<feature type="transmembrane region" description="Helical" evidence="1">
    <location>
        <begin position="190"/>
        <end position="210"/>
    </location>
</feature>
<feature type="transmembrane region" description="Helical" evidence="1">
    <location>
        <begin position="250"/>
        <end position="269"/>
    </location>
</feature>
<keyword evidence="4" id="KW-1185">Reference proteome</keyword>
<feature type="transmembrane region" description="Helical" evidence="1">
    <location>
        <begin position="216"/>
        <end position="238"/>
    </location>
</feature>
<feature type="domain" description="Acyltransferase 3" evidence="2">
    <location>
        <begin position="19"/>
        <end position="364"/>
    </location>
</feature>
<reference evidence="3 4" key="1">
    <citation type="submission" date="2019-07" db="EMBL/GenBank/DDBJ databases">
        <title>Rufibacter sp. nov., isolated from lake sediment.</title>
        <authorList>
            <person name="Qu J.-H."/>
        </authorList>
    </citation>
    <scope>NUCLEOTIDE SEQUENCE [LARGE SCALE GENOMIC DNA]</scope>
    <source>
        <strain evidence="3 4">NBS58-1</strain>
    </source>
</reference>
<feature type="transmembrane region" description="Helical" evidence="1">
    <location>
        <begin position="62"/>
        <end position="82"/>
    </location>
</feature>
<keyword evidence="1" id="KW-1133">Transmembrane helix</keyword>
<evidence type="ECO:0000313" key="3">
    <source>
        <dbReference type="EMBL" id="KAA3439388.1"/>
    </source>
</evidence>
<accession>A0A5B6TSD9</accession>
<comment type="caution">
    <text evidence="3">The sequence shown here is derived from an EMBL/GenBank/DDBJ whole genome shotgun (WGS) entry which is preliminary data.</text>
</comment>
<dbReference type="OrthoDB" id="9796461at2"/>
<dbReference type="PANTHER" id="PTHR23028">
    <property type="entry name" value="ACETYLTRANSFERASE"/>
    <property type="match status" value="1"/>
</dbReference>